<dbReference type="Gene3D" id="3.40.50.1820">
    <property type="entry name" value="alpha/beta hydrolase"/>
    <property type="match status" value="1"/>
</dbReference>
<comment type="similarity">
    <text evidence="1">Belongs to the putative lipase ROG1 family.</text>
</comment>
<dbReference type="Proteomes" id="UP000236544">
    <property type="component" value="Unassembled WGS sequence"/>
</dbReference>
<evidence type="ECO:0000313" key="5">
    <source>
        <dbReference type="EMBL" id="CUS21390.1"/>
    </source>
</evidence>
<gene>
    <name evidence="5" type="ORF">LAQU0_S03e01530g</name>
</gene>
<dbReference type="PANTHER" id="PTHR12482">
    <property type="entry name" value="LIPASE ROG1-RELATED-RELATED"/>
    <property type="match status" value="1"/>
</dbReference>
<dbReference type="InterPro" id="IPR007751">
    <property type="entry name" value="DUF676_lipase-like"/>
</dbReference>
<keyword evidence="2" id="KW-0442">Lipid degradation</keyword>
<dbReference type="EMBL" id="LN890565">
    <property type="protein sequence ID" value="CUS21390.1"/>
    <property type="molecule type" value="Genomic_DNA"/>
</dbReference>
<evidence type="ECO:0000256" key="3">
    <source>
        <dbReference type="SAM" id="Phobius"/>
    </source>
</evidence>
<evidence type="ECO:0000259" key="4">
    <source>
        <dbReference type="Pfam" id="PF05057"/>
    </source>
</evidence>
<dbReference type="GO" id="GO:0047372">
    <property type="term" value="F:monoacylglycerol lipase activity"/>
    <property type="evidence" value="ECO:0007669"/>
    <property type="project" value="TreeGrafter"/>
</dbReference>
<evidence type="ECO:0000256" key="2">
    <source>
        <dbReference type="ARBA" id="ARBA00022963"/>
    </source>
</evidence>
<evidence type="ECO:0000256" key="1">
    <source>
        <dbReference type="ARBA" id="ARBA00007920"/>
    </source>
</evidence>
<proteinExistence type="inferred from homology"/>
<dbReference type="AlphaFoldDB" id="A0A0P1KP45"/>
<keyword evidence="6" id="KW-1185">Reference proteome</keyword>
<sequence>MLEPSVNTPGSVTYHLVVLVHGLWGNRSHLEYISNALKAEYDSRDKSNTGEELYVYTAHLNEGYKTYDGIDVCGVRVASEIEEQISALGPVTKFSICGYSLGGLISRYALGVLHKRQVFKKRDIQLVNFTTFCTPHVGVYAPGKNAAVRLFNAVVPLVLGNSGKQMFLKDRSKLAGGLPLVLAMSMENSVFYKALQGFESKSLYANVINDKRTAWWTSGISRNDPFFDIDENNGHHRFCYVPGYAPTVVDHTKPIKISRIEDFNDRVEEKARPRQDGEDMKVDKQEYFFLNYWIAKLGRWLMVLINLLLIAPLWAFWFLISGTTETIKSTIRATKFVKGYSHQFIQEIYDIPSSPDHEDDMIETLPDTPGEYELQFQQSLQDQTDTFIESVLSAIERKNTLSAVVDEAEPCDEKNFAEEAEPESDFSMRTTLRELELYSVEVIKARHSRSHSKEKLPSLENLHLELGPAQLQIIDSLNKIPWNKFPVYIRNTPSTHACAIVRHGDPQFEEGKVIVKHWVSEVFCF</sequence>
<dbReference type="GO" id="GO:0005811">
    <property type="term" value="C:lipid droplet"/>
    <property type="evidence" value="ECO:0007669"/>
    <property type="project" value="TreeGrafter"/>
</dbReference>
<feature type="domain" description="DUF676" evidence="4">
    <location>
        <begin position="14"/>
        <end position="214"/>
    </location>
</feature>
<dbReference type="Pfam" id="PF05057">
    <property type="entry name" value="DUF676"/>
    <property type="match status" value="1"/>
</dbReference>
<keyword evidence="3" id="KW-0812">Transmembrane</keyword>
<dbReference type="InterPro" id="IPR044294">
    <property type="entry name" value="Lipase-like"/>
</dbReference>
<name>A0A0P1KP45_9SACH</name>
<dbReference type="GO" id="GO:0016042">
    <property type="term" value="P:lipid catabolic process"/>
    <property type="evidence" value="ECO:0007669"/>
    <property type="project" value="UniProtKB-KW"/>
</dbReference>
<accession>A0A0P1KP45</accession>
<feature type="transmembrane region" description="Helical" evidence="3">
    <location>
        <begin position="300"/>
        <end position="320"/>
    </location>
</feature>
<reference evidence="6" key="1">
    <citation type="submission" date="2015-10" db="EMBL/GenBank/DDBJ databases">
        <authorList>
            <person name="Devillers H."/>
        </authorList>
    </citation>
    <scope>NUCLEOTIDE SEQUENCE [LARGE SCALE GENOMIC DNA]</scope>
</reference>
<evidence type="ECO:0000313" key="6">
    <source>
        <dbReference type="Proteomes" id="UP000236544"/>
    </source>
</evidence>
<dbReference type="OrthoDB" id="273452at2759"/>
<dbReference type="PANTHER" id="PTHR12482:SF65">
    <property type="entry name" value="ESTERASE, PUTATIVE (AFU_ORTHOLOGUE AFUA_3G12320)-RELATED"/>
    <property type="match status" value="1"/>
</dbReference>
<keyword evidence="2" id="KW-0443">Lipid metabolism</keyword>
<dbReference type="InterPro" id="IPR029058">
    <property type="entry name" value="AB_hydrolase_fold"/>
</dbReference>
<organism evidence="5 6">
    <name type="scientific">Lachancea quebecensis</name>
    <dbReference type="NCBI Taxonomy" id="1654605"/>
    <lineage>
        <taxon>Eukaryota</taxon>
        <taxon>Fungi</taxon>
        <taxon>Dikarya</taxon>
        <taxon>Ascomycota</taxon>
        <taxon>Saccharomycotina</taxon>
        <taxon>Saccharomycetes</taxon>
        <taxon>Saccharomycetales</taxon>
        <taxon>Saccharomycetaceae</taxon>
        <taxon>Lachancea</taxon>
    </lineage>
</organism>
<dbReference type="SUPFAM" id="SSF53474">
    <property type="entry name" value="alpha/beta-Hydrolases"/>
    <property type="match status" value="1"/>
</dbReference>
<dbReference type="GO" id="GO:0004622">
    <property type="term" value="F:phosphatidylcholine lysophospholipase activity"/>
    <property type="evidence" value="ECO:0007669"/>
    <property type="project" value="TreeGrafter"/>
</dbReference>
<protein>
    <submittedName>
        <fullName evidence="5">LAQU0S03e01530g1_1</fullName>
    </submittedName>
</protein>
<keyword evidence="3" id="KW-0472">Membrane</keyword>
<keyword evidence="3" id="KW-1133">Transmembrane helix</keyword>